<evidence type="ECO:0000313" key="1">
    <source>
        <dbReference type="EMBL" id="PVH65465.1"/>
    </source>
</evidence>
<protein>
    <submittedName>
        <fullName evidence="1">Uncharacterized protein</fullName>
    </submittedName>
</protein>
<accession>A0A2T8KTI6</accession>
<dbReference type="AlphaFoldDB" id="A0A2T8KTI6"/>
<dbReference type="Proteomes" id="UP000243499">
    <property type="component" value="Chromosome 2"/>
</dbReference>
<name>A0A2T8KTI6_9POAL</name>
<organism evidence="1">
    <name type="scientific">Panicum hallii</name>
    <dbReference type="NCBI Taxonomy" id="206008"/>
    <lineage>
        <taxon>Eukaryota</taxon>
        <taxon>Viridiplantae</taxon>
        <taxon>Streptophyta</taxon>
        <taxon>Embryophyta</taxon>
        <taxon>Tracheophyta</taxon>
        <taxon>Spermatophyta</taxon>
        <taxon>Magnoliopsida</taxon>
        <taxon>Liliopsida</taxon>
        <taxon>Poales</taxon>
        <taxon>Poaceae</taxon>
        <taxon>PACMAD clade</taxon>
        <taxon>Panicoideae</taxon>
        <taxon>Panicodae</taxon>
        <taxon>Paniceae</taxon>
        <taxon>Panicinae</taxon>
        <taxon>Panicum</taxon>
        <taxon>Panicum sect. Panicum</taxon>
    </lineage>
</organism>
<dbReference type="Gramene" id="PVH65465">
    <property type="protein sequence ID" value="PVH65465"/>
    <property type="gene ID" value="PAHAL_2G499700"/>
</dbReference>
<reference evidence="1" key="1">
    <citation type="submission" date="2018-04" db="EMBL/GenBank/DDBJ databases">
        <title>WGS assembly of Panicum hallii.</title>
        <authorList>
            <person name="Lovell J."/>
            <person name="Jenkins J."/>
            <person name="Lowry D."/>
            <person name="Mamidi S."/>
            <person name="Sreedasyam A."/>
            <person name="Weng X."/>
            <person name="Barry K."/>
            <person name="Bonette J."/>
            <person name="Campitelli B."/>
            <person name="Daum C."/>
            <person name="Gordon S."/>
            <person name="Gould B."/>
            <person name="Lipzen A."/>
            <person name="Macqueen A."/>
            <person name="Palacio-Mejia J."/>
            <person name="Plott C."/>
            <person name="Shakirov E."/>
            <person name="Shu S."/>
            <person name="Yoshinaga Y."/>
            <person name="Zane M."/>
            <person name="Rokhsar D."/>
            <person name="Grimwood J."/>
            <person name="Schmutz J."/>
            <person name="Juenger T."/>
        </authorList>
    </citation>
    <scope>NUCLEOTIDE SEQUENCE [LARGE SCALE GENOMIC DNA]</scope>
    <source>
        <strain evidence="1">FIL2</strain>
    </source>
</reference>
<sequence length="51" mass="5969">MYLKPSNAFATLPARWILSTQSCTSVYQSLHKKRATASVLNYNLFYIYFLF</sequence>
<gene>
    <name evidence="1" type="ORF">PAHAL_2G499700</name>
</gene>
<dbReference type="EMBL" id="CM008047">
    <property type="protein sequence ID" value="PVH65465.1"/>
    <property type="molecule type" value="Genomic_DNA"/>
</dbReference>
<proteinExistence type="predicted"/>